<name>A0AC35UB22_9BILA</name>
<dbReference type="WBParaSite" id="RSKR_0000946350.1">
    <property type="protein sequence ID" value="RSKR_0000946350.1"/>
    <property type="gene ID" value="RSKR_0000946350"/>
</dbReference>
<organism evidence="1 2">
    <name type="scientific">Rhabditophanes sp. KR3021</name>
    <dbReference type="NCBI Taxonomy" id="114890"/>
    <lineage>
        <taxon>Eukaryota</taxon>
        <taxon>Metazoa</taxon>
        <taxon>Ecdysozoa</taxon>
        <taxon>Nematoda</taxon>
        <taxon>Chromadorea</taxon>
        <taxon>Rhabditida</taxon>
        <taxon>Tylenchina</taxon>
        <taxon>Panagrolaimomorpha</taxon>
        <taxon>Strongyloidoidea</taxon>
        <taxon>Alloionematidae</taxon>
        <taxon>Rhabditophanes</taxon>
    </lineage>
</organism>
<accession>A0AC35UB22</accession>
<sequence length="275" mass="31575">MCIRPTSSIRINIVNNCVDSIWPVIVANKEYPNEGFKLEPNESNSFYYDDEMMELSVFARTGCDNKFECQTGSCGHSINCTNYISTPISIANLKIDHLKDTYKVDLNHGFNKHITIEPNGHFLKSNKLKNDCETAGKCLYNIKCPDSLVFRNYQTNLIGCYTGKLNNKNLMSCSNRNDFFNIKDINNALPCDEDIESYYSFKGSCPTSYFHSVDGDKESIFHCYGRNKNLRPNYKITFSDGVPDQIETNELERPCPLLINRHFTLDCRFKRGIHN</sequence>
<evidence type="ECO:0000313" key="1">
    <source>
        <dbReference type="Proteomes" id="UP000095286"/>
    </source>
</evidence>
<evidence type="ECO:0000313" key="2">
    <source>
        <dbReference type="WBParaSite" id="RSKR_0000946350.1"/>
    </source>
</evidence>
<proteinExistence type="predicted"/>
<dbReference type="Proteomes" id="UP000095286">
    <property type="component" value="Unplaced"/>
</dbReference>
<protein>
    <submittedName>
        <fullName evidence="2">Thaumatin-like protein</fullName>
    </submittedName>
</protein>
<reference evidence="2" key="1">
    <citation type="submission" date="2016-11" db="UniProtKB">
        <authorList>
            <consortium name="WormBaseParasite"/>
        </authorList>
    </citation>
    <scope>IDENTIFICATION</scope>
    <source>
        <strain evidence="2">KR3021</strain>
    </source>
</reference>